<dbReference type="EnsemblMetazoa" id="AEPI011404-RA">
    <property type="protein sequence ID" value="AEPI011404-PA"/>
    <property type="gene ID" value="AEPI011404"/>
</dbReference>
<organism evidence="1 2">
    <name type="scientific">Anopheles epiroticus</name>
    <dbReference type="NCBI Taxonomy" id="199890"/>
    <lineage>
        <taxon>Eukaryota</taxon>
        <taxon>Metazoa</taxon>
        <taxon>Ecdysozoa</taxon>
        <taxon>Arthropoda</taxon>
        <taxon>Hexapoda</taxon>
        <taxon>Insecta</taxon>
        <taxon>Pterygota</taxon>
        <taxon>Neoptera</taxon>
        <taxon>Endopterygota</taxon>
        <taxon>Diptera</taxon>
        <taxon>Nematocera</taxon>
        <taxon>Culicoidea</taxon>
        <taxon>Culicidae</taxon>
        <taxon>Anophelinae</taxon>
        <taxon>Anopheles</taxon>
    </lineage>
</organism>
<dbReference type="AlphaFoldDB" id="A0A182PWR7"/>
<evidence type="ECO:0008006" key="3">
    <source>
        <dbReference type="Google" id="ProtNLM"/>
    </source>
</evidence>
<name>A0A182PWR7_9DIPT</name>
<keyword evidence="2" id="KW-1185">Reference proteome</keyword>
<reference evidence="2" key="1">
    <citation type="submission" date="2013-03" db="EMBL/GenBank/DDBJ databases">
        <title>The Genome Sequence of Anopheles epiroticus epiroticus2.</title>
        <authorList>
            <consortium name="The Broad Institute Genomics Platform"/>
            <person name="Neafsey D.E."/>
            <person name="Howell P."/>
            <person name="Walker B."/>
            <person name="Young S.K."/>
            <person name="Zeng Q."/>
            <person name="Gargeya S."/>
            <person name="Fitzgerald M."/>
            <person name="Haas B."/>
            <person name="Abouelleil A."/>
            <person name="Allen A.W."/>
            <person name="Alvarado L."/>
            <person name="Arachchi H.M."/>
            <person name="Berlin A.M."/>
            <person name="Chapman S.B."/>
            <person name="Gainer-Dewar J."/>
            <person name="Goldberg J."/>
            <person name="Griggs A."/>
            <person name="Gujja S."/>
            <person name="Hansen M."/>
            <person name="Howarth C."/>
            <person name="Imamovic A."/>
            <person name="Ireland A."/>
            <person name="Larimer J."/>
            <person name="McCowan C."/>
            <person name="Murphy C."/>
            <person name="Pearson M."/>
            <person name="Poon T.W."/>
            <person name="Priest M."/>
            <person name="Roberts A."/>
            <person name="Saif S."/>
            <person name="Shea T."/>
            <person name="Sisk P."/>
            <person name="Sykes S."/>
            <person name="Wortman J."/>
            <person name="Nusbaum C."/>
            <person name="Birren B."/>
        </authorList>
    </citation>
    <scope>NUCLEOTIDE SEQUENCE [LARGE SCALE GENOMIC DNA]</scope>
    <source>
        <strain evidence="2">Epiroticus2</strain>
    </source>
</reference>
<dbReference type="VEuPathDB" id="VectorBase:AEPI011404"/>
<reference evidence="1" key="2">
    <citation type="submission" date="2020-05" db="UniProtKB">
        <authorList>
            <consortium name="EnsemblMetazoa"/>
        </authorList>
    </citation>
    <scope>IDENTIFICATION</scope>
    <source>
        <strain evidence="1">Epiroticus2</strain>
    </source>
</reference>
<accession>A0A182PWR7</accession>
<protein>
    <recommendedName>
        <fullName evidence="3">Retrotransposon gag domain-containing protein</fullName>
    </recommendedName>
</protein>
<evidence type="ECO:0000313" key="2">
    <source>
        <dbReference type="Proteomes" id="UP000075885"/>
    </source>
</evidence>
<dbReference type="Proteomes" id="UP000075885">
    <property type="component" value="Unassembled WGS sequence"/>
</dbReference>
<evidence type="ECO:0000313" key="1">
    <source>
        <dbReference type="EnsemblMetazoa" id="AEPI011404-PA"/>
    </source>
</evidence>
<sequence length="159" mass="18816">FNGNPRNLPHFILDVEEILELFKDFKESCEYYLIIKTIRRKIKGEANDILVTNNTPTEWFVIKEVLCLFYSDKRDLMTLDHQLKSTSRMRNESIESYYSRITELITLISSAIKVWQKLIITASNFKTLMPGTNHIEDGHWIQFLLRVPTFRKNLLGQFN</sequence>
<proteinExistence type="predicted"/>
<dbReference type="STRING" id="199890.A0A182PWR7"/>